<name>W0F2A5_9BACT</name>
<keyword evidence="1" id="KW-0802">TPR repeat</keyword>
<protein>
    <submittedName>
        <fullName evidence="4">Uncharacterized protein</fullName>
    </submittedName>
</protein>
<dbReference type="SUPFAM" id="SSF48452">
    <property type="entry name" value="TPR-like"/>
    <property type="match status" value="1"/>
</dbReference>
<feature type="coiled-coil region" evidence="2">
    <location>
        <begin position="338"/>
        <end position="369"/>
    </location>
</feature>
<accession>W0F2A5</accession>
<feature type="signal peptide" evidence="3">
    <location>
        <begin position="1"/>
        <end position="22"/>
    </location>
</feature>
<evidence type="ECO:0000256" key="3">
    <source>
        <dbReference type="SAM" id="SignalP"/>
    </source>
</evidence>
<keyword evidence="5" id="KW-1185">Reference proteome</keyword>
<dbReference type="STRING" id="929713.NIASO_02360"/>
<evidence type="ECO:0000256" key="2">
    <source>
        <dbReference type="SAM" id="Coils"/>
    </source>
</evidence>
<dbReference type="InterPro" id="IPR011990">
    <property type="entry name" value="TPR-like_helical_dom_sf"/>
</dbReference>
<organism evidence="4 5">
    <name type="scientific">Niabella soli DSM 19437</name>
    <dbReference type="NCBI Taxonomy" id="929713"/>
    <lineage>
        <taxon>Bacteria</taxon>
        <taxon>Pseudomonadati</taxon>
        <taxon>Bacteroidota</taxon>
        <taxon>Chitinophagia</taxon>
        <taxon>Chitinophagales</taxon>
        <taxon>Chitinophagaceae</taxon>
        <taxon>Niabella</taxon>
    </lineage>
</organism>
<keyword evidence="2" id="KW-0175">Coiled coil</keyword>
<dbReference type="AlphaFoldDB" id="W0F2A5"/>
<sequence length="689" mass="75827">MVRNKFFKACIFLLLLHTAIQAQQPGSVHKLLEQQKKEIENDPDMDPAMKAKFLKMMNSKTTKNAENWMDKHPEEMQAAAQRDEKMTGLPAPDLKRLAALPAKPFTKAQMLQYVQTLNGKLKAAVKTEDRDQADGIIGQAQGNSGNLNAASVAAWYNGNPQAGLLLSAKAVALSADANAINNLSAMLNLSGYPEKAIPLLQYALQVDSLNTSLYNNLGEAWLQLGEKKKARQMFLSSVHYAPHNPEANNALGCLYEAEGDTKHAVSSFENSLKGAYNQNADEQLSKLKPDYDLPKLMQFHYKAPKYFDQWHIEVPGECMEVLQQDSMGKIHDAFREGLVKLSDEYVAMRRQAEEELDKERNALGDALVDAMDKVHPVKIAIAPFQLIAMKMQMKLGYNYRSSKDLIIKEYKKNYDQLIAGFNAAKKMLDDQFNAAKSKLVSDGEGGRNDEAELERLRKKYCGDSKKLADKTQYEAGQLHIEFKKKYRRLVLDYFNDRVYWAQQMSTFPATVNVEIYNAIDDFISELKYMSATTPYIDGGLCELSFADGKRLPPDAFDLKQKPDCPLSVNIAFLVGKLSLDCTSFSISGGEGIKLGYKKDFSNGQSTLSVGAGVSTQIGAGNVNAGISADQSIFITFNGDGQPCDVGMKTGISAGLNAGAVSAGDEAGYTVSMNSGFNFTHSGLGGSLNL</sequence>
<dbReference type="EMBL" id="CP007035">
    <property type="protein sequence ID" value="AHF17137.1"/>
    <property type="molecule type" value="Genomic_DNA"/>
</dbReference>
<keyword evidence="3" id="KW-0732">Signal</keyword>
<dbReference type="Gene3D" id="1.25.40.10">
    <property type="entry name" value="Tetratricopeptide repeat domain"/>
    <property type="match status" value="1"/>
</dbReference>
<dbReference type="SMART" id="SM00028">
    <property type="entry name" value="TPR"/>
    <property type="match status" value="3"/>
</dbReference>
<dbReference type="Proteomes" id="UP000003586">
    <property type="component" value="Chromosome"/>
</dbReference>
<evidence type="ECO:0000313" key="4">
    <source>
        <dbReference type="EMBL" id="AHF17137.1"/>
    </source>
</evidence>
<dbReference type="OrthoDB" id="637176at2"/>
<gene>
    <name evidence="4" type="ORF">NIASO_02360</name>
</gene>
<dbReference type="InterPro" id="IPR019734">
    <property type="entry name" value="TPR_rpt"/>
</dbReference>
<evidence type="ECO:0000313" key="5">
    <source>
        <dbReference type="Proteomes" id="UP000003586"/>
    </source>
</evidence>
<feature type="chain" id="PRO_5004788435" evidence="3">
    <location>
        <begin position="23"/>
        <end position="689"/>
    </location>
</feature>
<dbReference type="HOGENOM" id="CLU_399454_0_0_10"/>
<dbReference type="RefSeq" id="WP_008583900.1">
    <property type="nucleotide sequence ID" value="NZ_CP007035.1"/>
</dbReference>
<reference evidence="4 5" key="1">
    <citation type="submission" date="2013-12" db="EMBL/GenBank/DDBJ databases">
        <authorList>
            <consortium name="DOE Joint Genome Institute"/>
            <person name="Eisen J."/>
            <person name="Huntemann M."/>
            <person name="Han J."/>
            <person name="Chen A."/>
            <person name="Kyrpides N."/>
            <person name="Mavromatis K."/>
            <person name="Markowitz V."/>
            <person name="Palaniappan K."/>
            <person name="Ivanova N."/>
            <person name="Schaumberg A."/>
            <person name="Pati A."/>
            <person name="Liolios K."/>
            <person name="Nordberg H.P."/>
            <person name="Cantor M.N."/>
            <person name="Hua S.X."/>
            <person name="Woyke T."/>
        </authorList>
    </citation>
    <scope>NUCLEOTIDE SEQUENCE [LARGE SCALE GENOMIC DNA]</scope>
    <source>
        <strain evidence="5">DSM 19437</strain>
    </source>
</reference>
<proteinExistence type="predicted"/>
<dbReference type="eggNOG" id="COG0457">
    <property type="taxonomic scope" value="Bacteria"/>
</dbReference>
<dbReference type="PROSITE" id="PS50005">
    <property type="entry name" value="TPR"/>
    <property type="match status" value="1"/>
</dbReference>
<dbReference type="KEGG" id="nso:NIASO_02360"/>
<feature type="repeat" description="TPR" evidence="1">
    <location>
        <begin position="211"/>
        <end position="244"/>
    </location>
</feature>
<evidence type="ECO:0000256" key="1">
    <source>
        <dbReference type="PROSITE-ProRule" id="PRU00339"/>
    </source>
</evidence>